<reference evidence="1 2" key="1">
    <citation type="submission" date="2024-06" db="EMBL/GenBank/DDBJ databases">
        <title>Genomics of switchgrass bacterial isolates.</title>
        <authorList>
            <person name="Shade A."/>
        </authorList>
    </citation>
    <scope>NUCLEOTIDE SEQUENCE [LARGE SCALE GENOMIC DNA]</scope>
    <source>
        <strain evidence="1 2">PvP084</strain>
    </source>
</reference>
<accession>A0ABV2NL87</accession>
<evidence type="ECO:0000313" key="2">
    <source>
        <dbReference type="Proteomes" id="UP001549119"/>
    </source>
</evidence>
<comment type="caution">
    <text evidence="1">The sequence shown here is derived from an EMBL/GenBank/DDBJ whole genome shotgun (WGS) entry which is preliminary data.</text>
</comment>
<protein>
    <submittedName>
        <fullName evidence="1">Uncharacterized protein</fullName>
    </submittedName>
</protein>
<evidence type="ECO:0000313" key="1">
    <source>
        <dbReference type="EMBL" id="MET3867260.1"/>
    </source>
</evidence>
<keyword evidence="2" id="KW-1185">Reference proteome</keyword>
<dbReference type="RefSeq" id="WP_209735462.1">
    <property type="nucleotide sequence ID" value="NZ_JBEPNW010000002.1"/>
</dbReference>
<name>A0ABV2NL87_9HYPH</name>
<organism evidence="1 2">
    <name type="scientific">Methylobacterium radiotolerans</name>
    <dbReference type="NCBI Taxonomy" id="31998"/>
    <lineage>
        <taxon>Bacteria</taxon>
        <taxon>Pseudomonadati</taxon>
        <taxon>Pseudomonadota</taxon>
        <taxon>Alphaproteobacteria</taxon>
        <taxon>Hyphomicrobiales</taxon>
        <taxon>Methylobacteriaceae</taxon>
        <taxon>Methylobacterium</taxon>
    </lineage>
</organism>
<gene>
    <name evidence="1" type="ORF">ABIC20_004569</name>
</gene>
<dbReference type="Proteomes" id="UP001549119">
    <property type="component" value="Unassembled WGS sequence"/>
</dbReference>
<sequence length="52" mass="6090">MTPHEGEMCRRLVYALRCELKARHRTNEQIRVAIGDSEVRAKHTRLDVSSIR</sequence>
<proteinExistence type="predicted"/>
<dbReference type="EMBL" id="JBEPNW010000002">
    <property type="protein sequence ID" value="MET3867260.1"/>
    <property type="molecule type" value="Genomic_DNA"/>
</dbReference>